<dbReference type="EMBL" id="JABFJV010000026">
    <property type="protein sequence ID" value="NOK32984.1"/>
    <property type="molecule type" value="Genomic_DNA"/>
</dbReference>
<reference evidence="1 2" key="1">
    <citation type="submission" date="2020-05" db="EMBL/GenBank/DDBJ databases">
        <authorList>
            <person name="Whitworth D."/>
        </authorList>
    </citation>
    <scope>NUCLEOTIDE SEQUENCE [LARGE SCALE GENOMIC DNA]</scope>
    <source>
        <strain evidence="1 2">AB043B</strain>
    </source>
</reference>
<keyword evidence="2" id="KW-1185">Reference proteome</keyword>
<comment type="caution">
    <text evidence="1">The sequence shown here is derived from an EMBL/GenBank/DDBJ whole genome shotgun (WGS) entry which is preliminary data.</text>
</comment>
<sequence>MRLTATIKSLAMKSMGQIAVSLEITSADGAFYLFRLGANEQPLGDTWHQSLDEAMRQAKTEFSVGPDDWTQVEP</sequence>
<name>A0A7Y4KHE9_9BACT</name>
<organism evidence="1 2">
    <name type="scientific">Corallococcus exercitus</name>
    <dbReference type="NCBI Taxonomy" id="2316736"/>
    <lineage>
        <taxon>Bacteria</taxon>
        <taxon>Pseudomonadati</taxon>
        <taxon>Myxococcota</taxon>
        <taxon>Myxococcia</taxon>
        <taxon>Myxococcales</taxon>
        <taxon>Cystobacterineae</taxon>
        <taxon>Myxococcaceae</taxon>
        <taxon>Corallococcus</taxon>
    </lineage>
</organism>
<gene>
    <name evidence="1" type="ORF">HMI49_07210</name>
</gene>
<dbReference type="RefSeq" id="WP_147441781.1">
    <property type="nucleotide sequence ID" value="NZ_JABFJV010000026.1"/>
</dbReference>
<dbReference type="Proteomes" id="UP000563426">
    <property type="component" value="Unassembled WGS sequence"/>
</dbReference>
<dbReference type="AlphaFoldDB" id="A0A7Y4KHE9"/>
<proteinExistence type="predicted"/>
<accession>A0A7Y4KHE9</accession>
<protein>
    <submittedName>
        <fullName evidence="1">Uncharacterized protein</fullName>
    </submittedName>
</protein>
<dbReference type="OrthoDB" id="8905857at2"/>
<evidence type="ECO:0000313" key="1">
    <source>
        <dbReference type="EMBL" id="NOK32984.1"/>
    </source>
</evidence>
<evidence type="ECO:0000313" key="2">
    <source>
        <dbReference type="Proteomes" id="UP000563426"/>
    </source>
</evidence>